<dbReference type="SUPFAM" id="SSF53474">
    <property type="entry name" value="alpha/beta-Hydrolases"/>
    <property type="match status" value="1"/>
</dbReference>
<keyword evidence="2" id="KW-0378">Hydrolase</keyword>
<evidence type="ECO:0000313" key="2">
    <source>
        <dbReference type="EMBL" id="MFC0561560.1"/>
    </source>
</evidence>
<dbReference type="GO" id="GO:0016787">
    <property type="term" value="F:hydrolase activity"/>
    <property type="evidence" value="ECO:0007669"/>
    <property type="project" value="UniProtKB-KW"/>
</dbReference>
<gene>
    <name evidence="2" type="ORF">ACFFH4_21905</name>
</gene>
<dbReference type="Proteomes" id="UP001589833">
    <property type="component" value="Unassembled WGS sequence"/>
</dbReference>
<dbReference type="InterPro" id="IPR000073">
    <property type="entry name" value="AB_hydrolase_1"/>
</dbReference>
<dbReference type="RefSeq" id="WP_273848002.1">
    <property type="nucleotide sequence ID" value="NZ_JAQQWT010000044.1"/>
</dbReference>
<dbReference type="Gene3D" id="3.40.50.1820">
    <property type="entry name" value="alpha/beta hydrolase"/>
    <property type="match status" value="1"/>
</dbReference>
<name>A0ABV6NLB5_9BACI</name>
<proteinExistence type="predicted"/>
<evidence type="ECO:0000259" key="1">
    <source>
        <dbReference type="Pfam" id="PF00561"/>
    </source>
</evidence>
<accession>A0ABV6NLB5</accession>
<evidence type="ECO:0000313" key="3">
    <source>
        <dbReference type="Proteomes" id="UP001589833"/>
    </source>
</evidence>
<feature type="domain" description="AB hydrolase-1" evidence="1">
    <location>
        <begin position="72"/>
        <end position="278"/>
    </location>
</feature>
<dbReference type="EMBL" id="JBHLTR010000076">
    <property type="protein sequence ID" value="MFC0561560.1"/>
    <property type="molecule type" value="Genomic_DNA"/>
</dbReference>
<dbReference type="PRINTS" id="PR00111">
    <property type="entry name" value="ABHYDROLASE"/>
</dbReference>
<dbReference type="InterPro" id="IPR050266">
    <property type="entry name" value="AB_hydrolase_sf"/>
</dbReference>
<organism evidence="2 3">
    <name type="scientific">Halalkalibacter alkalisediminis</name>
    <dbReference type="NCBI Taxonomy" id="935616"/>
    <lineage>
        <taxon>Bacteria</taxon>
        <taxon>Bacillati</taxon>
        <taxon>Bacillota</taxon>
        <taxon>Bacilli</taxon>
        <taxon>Bacillales</taxon>
        <taxon>Bacillaceae</taxon>
        <taxon>Halalkalibacter</taxon>
    </lineage>
</organism>
<comment type="caution">
    <text evidence="2">The sequence shown here is derived from an EMBL/GenBank/DDBJ whole genome shotgun (WGS) entry which is preliminary data.</text>
</comment>
<protein>
    <submittedName>
        <fullName evidence="2">Alpha/beta fold hydrolase</fullName>
    </submittedName>
</protein>
<dbReference type="Pfam" id="PF00561">
    <property type="entry name" value="Abhydrolase_1"/>
    <property type="match status" value="1"/>
</dbReference>
<dbReference type="PANTHER" id="PTHR43798:SF33">
    <property type="entry name" value="HYDROLASE, PUTATIVE (AFU_ORTHOLOGUE AFUA_2G14860)-RELATED"/>
    <property type="match status" value="1"/>
</dbReference>
<keyword evidence="3" id="KW-1185">Reference proteome</keyword>
<dbReference type="PANTHER" id="PTHR43798">
    <property type="entry name" value="MONOACYLGLYCEROL LIPASE"/>
    <property type="match status" value="1"/>
</dbReference>
<sequence>MGKTSIYKSVEGKRKIVQHYENYIKTFAYDVERRYIDTSFGKTHMLLAGPIEGKPLFILQGGNCINPMTLSWFSPLIDKYRIYAPDTIGHPGYSDQNRISAKGNSFAQWITELMNYFNIERCAFIGPSYGAGIILRLAAFMPDKMDCSILVSPAGIQLGSKFKMIKNILLPLILFNIMSSSSEKYLNKITNIMSGNSMKEIDKLIIGDIFKFIKLEQEMPKLTEKEELMHYNSPTLIIAGENDIFFPANRLNKVAREVISNLTAVKTFEMGHFPSEEHLIEINNEIKEFLNTHY</sequence>
<dbReference type="InterPro" id="IPR029058">
    <property type="entry name" value="AB_hydrolase_fold"/>
</dbReference>
<reference evidence="2 3" key="1">
    <citation type="submission" date="2024-09" db="EMBL/GenBank/DDBJ databases">
        <authorList>
            <person name="Sun Q."/>
            <person name="Mori K."/>
        </authorList>
    </citation>
    <scope>NUCLEOTIDE SEQUENCE [LARGE SCALE GENOMIC DNA]</scope>
    <source>
        <strain evidence="2 3">NCAIM B.02301</strain>
    </source>
</reference>